<accession>A0A9P4PY40</accession>
<keyword evidence="4" id="KW-1185">Reference proteome</keyword>
<proteinExistence type="predicted"/>
<organism evidence="3 4">
    <name type="scientific">Karstenula rhodostoma CBS 690.94</name>
    <dbReference type="NCBI Taxonomy" id="1392251"/>
    <lineage>
        <taxon>Eukaryota</taxon>
        <taxon>Fungi</taxon>
        <taxon>Dikarya</taxon>
        <taxon>Ascomycota</taxon>
        <taxon>Pezizomycotina</taxon>
        <taxon>Dothideomycetes</taxon>
        <taxon>Pleosporomycetidae</taxon>
        <taxon>Pleosporales</taxon>
        <taxon>Massarineae</taxon>
        <taxon>Didymosphaeriaceae</taxon>
        <taxon>Karstenula</taxon>
    </lineage>
</organism>
<gene>
    <name evidence="3" type="ORF">P171DRAFT_516746</name>
</gene>
<comment type="caution">
    <text evidence="3">The sequence shown here is derived from an EMBL/GenBank/DDBJ whole genome shotgun (WGS) entry which is preliminary data.</text>
</comment>
<evidence type="ECO:0000256" key="1">
    <source>
        <dbReference type="SAM" id="MobiDB-lite"/>
    </source>
</evidence>
<evidence type="ECO:0000256" key="2">
    <source>
        <dbReference type="SAM" id="Phobius"/>
    </source>
</evidence>
<keyword evidence="2" id="KW-0472">Membrane</keyword>
<feature type="region of interest" description="Disordered" evidence="1">
    <location>
        <begin position="1"/>
        <end position="45"/>
    </location>
</feature>
<reference evidence="3" key="1">
    <citation type="journal article" date="2020" name="Stud. Mycol.">
        <title>101 Dothideomycetes genomes: a test case for predicting lifestyles and emergence of pathogens.</title>
        <authorList>
            <person name="Haridas S."/>
            <person name="Albert R."/>
            <person name="Binder M."/>
            <person name="Bloem J."/>
            <person name="Labutti K."/>
            <person name="Salamov A."/>
            <person name="Andreopoulos B."/>
            <person name="Baker S."/>
            <person name="Barry K."/>
            <person name="Bills G."/>
            <person name="Bluhm B."/>
            <person name="Cannon C."/>
            <person name="Castanera R."/>
            <person name="Culley D."/>
            <person name="Daum C."/>
            <person name="Ezra D."/>
            <person name="Gonzalez J."/>
            <person name="Henrissat B."/>
            <person name="Kuo A."/>
            <person name="Liang C."/>
            <person name="Lipzen A."/>
            <person name="Lutzoni F."/>
            <person name="Magnuson J."/>
            <person name="Mondo S."/>
            <person name="Nolan M."/>
            <person name="Ohm R."/>
            <person name="Pangilinan J."/>
            <person name="Park H.-J."/>
            <person name="Ramirez L."/>
            <person name="Alfaro M."/>
            <person name="Sun H."/>
            <person name="Tritt A."/>
            <person name="Yoshinaga Y."/>
            <person name="Zwiers L.-H."/>
            <person name="Turgeon B."/>
            <person name="Goodwin S."/>
            <person name="Spatafora J."/>
            <person name="Crous P."/>
            <person name="Grigoriev I."/>
        </authorList>
    </citation>
    <scope>NUCLEOTIDE SEQUENCE</scope>
    <source>
        <strain evidence="3">CBS 690.94</strain>
    </source>
</reference>
<feature type="transmembrane region" description="Helical" evidence="2">
    <location>
        <begin position="134"/>
        <end position="154"/>
    </location>
</feature>
<dbReference type="OrthoDB" id="10549205at2759"/>
<dbReference type="Proteomes" id="UP000799764">
    <property type="component" value="Unassembled WGS sequence"/>
</dbReference>
<sequence>MAPFYPYFPSSTAPQPPITTREVTSPHPHHHNITEATRNGTHHHDSGLPCPHCGHYHDIGLPCPPVSTNLALNLPAPASEHCDGCEPPILPDLAPPSPATNHTCHNGTARALSELSQAQVEGPGYHSRATGRTLMVVLFVAGAAVALGAVYCVGRACWKYKMRRAEKLRVTSV</sequence>
<name>A0A9P4PY40_9PLEO</name>
<dbReference type="AlphaFoldDB" id="A0A9P4PY40"/>
<keyword evidence="2" id="KW-1133">Transmembrane helix</keyword>
<protein>
    <submittedName>
        <fullName evidence="3">Uncharacterized protein</fullName>
    </submittedName>
</protein>
<keyword evidence="2" id="KW-0812">Transmembrane</keyword>
<dbReference type="EMBL" id="MU001493">
    <property type="protein sequence ID" value="KAF2451004.1"/>
    <property type="molecule type" value="Genomic_DNA"/>
</dbReference>
<evidence type="ECO:0000313" key="4">
    <source>
        <dbReference type="Proteomes" id="UP000799764"/>
    </source>
</evidence>
<evidence type="ECO:0000313" key="3">
    <source>
        <dbReference type="EMBL" id="KAF2451004.1"/>
    </source>
</evidence>